<evidence type="ECO:0000313" key="3">
    <source>
        <dbReference type="Proteomes" id="UP000016924"/>
    </source>
</evidence>
<feature type="region of interest" description="Disordered" evidence="1">
    <location>
        <begin position="147"/>
        <end position="264"/>
    </location>
</feature>
<reference evidence="3" key="1">
    <citation type="submission" date="2012-06" db="EMBL/GenBank/DDBJ databases">
        <title>The genome sequence of Coniosporium apollinis CBS 100218.</title>
        <authorList>
            <consortium name="The Broad Institute Genome Sequencing Platform"/>
            <person name="Cuomo C."/>
            <person name="Gorbushina A."/>
            <person name="Noack S."/>
            <person name="Walker B."/>
            <person name="Young S.K."/>
            <person name="Zeng Q."/>
            <person name="Gargeya S."/>
            <person name="Fitzgerald M."/>
            <person name="Haas B."/>
            <person name="Abouelleil A."/>
            <person name="Alvarado L."/>
            <person name="Arachchi H.M."/>
            <person name="Berlin A.M."/>
            <person name="Chapman S.B."/>
            <person name="Goldberg J."/>
            <person name="Griggs A."/>
            <person name="Gujja S."/>
            <person name="Hansen M."/>
            <person name="Howarth C."/>
            <person name="Imamovic A."/>
            <person name="Larimer J."/>
            <person name="McCowan C."/>
            <person name="Montmayeur A."/>
            <person name="Murphy C."/>
            <person name="Neiman D."/>
            <person name="Pearson M."/>
            <person name="Priest M."/>
            <person name="Roberts A."/>
            <person name="Saif S."/>
            <person name="Shea T."/>
            <person name="Sisk P."/>
            <person name="Sykes S."/>
            <person name="Wortman J."/>
            <person name="Nusbaum C."/>
            <person name="Birren B."/>
        </authorList>
    </citation>
    <scope>NUCLEOTIDE SEQUENCE [LARGE SCALE GENOMIC DNA]</scope>
    <source>
        <strain evidence="3">CBS 100218</strain>
    </source>
</reference>
<feature type="region of interest" description="Disordered" evidence="1">
    <location>
        <begin position="1"/>
        <end position="121"/>
    </location>
</feature>
<feature type="compositionally biased region" description="Polar residues" evidence="1">
    <location>
        <begin position="29"/>
        <end position="42"/>
    </location>
</feature>
<feature type="compositionally biased region" description="Pro residues" evidence="1">
    <location>
        <begin position="317"/>
        <end position="326"/>
    </location>
</feature>
<evidence type="ECO:0000256" key="1">
    <source>
        <dbReference type="SAM" id="MobiDB-lite"/>
    </source>
</evidence>
<dbReference type="HOGENOM" id="CLU_016858_1_0_1"/>
<feature type="compositionally biased region" description="Basic and acidic residues" evidence="1">
    <location>
        <begin position="255"/>
        <end position="264"/>
    </location>
</feature>
<dbReference type="OMA" id="PYLEMFT"/>
<feature type="compositionally biased region" description="Basic and acidic residues" evidence="1">
    <location>
        <begin position="204"/>
        <end position="219"/>
    </location>
</feature>
<dbReference type="Proteomes" id="UP000016924">
    <property type="component" value="Unassembled WGS sequence"/>
</dbReference>
<feature type="compositionally biased region" description="Basic residues" evidence="1">
    <location>
        <begin position="186"/>
        <end position="195"/>
    </location>
</feature>
<feature type="region of interest" description="Disordered" evidence="1">
    <location>
        <begin position="342"/>
        <end position="361"/>
    </location>
</feature>
<sequence length="648" mass="70214">MFSSPAKRRKTSHPPPEAAQEGADRSDVRQTPTRASFLSPTKASLARFNPNLLPKSTPTRSGASRPGSQRESTSRGQQLRAYVLGDAEVPESGLAAVTRTPKDGLAAAPPGTQAQGDSVQGNINAQIARELETVARRSFLAYEKIVGSETPAEEQEAELPLTPSQRGTQDVGSHTPRGILYSSPSKRAKRSKVLAKKLNASPSRPRDKAPNRDETDRQIQPEVAASQSEAGIPDAEQATAAGPGKAGQVTGTAHQESEAKQQEKDRLLQGMKALENQVKRLEHAVQTMDADPRDSGFKNPQDLESLITLINETNPASQPPDPPKQPPLSQLLSSFLPFTKPLAHRTEPAPPASNDPIPSHAPLALDDPLPYLTLFTPFTITSSISTTPETSTAPSLQPPTLLHALTLTSPSSLLSATLHLHISPNPEPHIKRLNLAALYPWAESEIGAWLRRRVAENDVGGVGWALGSYWELATKRAGCWGRCERAWPHLLGRQGRGDGERTVAVEKMGKRKAGGQASAGYNEHDTRSEGEDGLEEISGIGDTIAAIEGSTNKNARGAASRRELRRHLGRTELVFQSADVKLRIAWRIQFDWTGEAESVVRAQAAFPAAWHEADERRSLHKVPATFERLVRERGVFEAVRVVVGLLFP</sequence>
<keyword evidence="3" id="KW-1185">Reference proteome</keyword>
<dbReference type="GeneID" id="19901413"/>
<evidence type="ECO:0000313" key="2">
    <source>
        <dbReference type="EMBL" id="EON64868.1"/>
    </source>
</evidence>
<dbReference type="RefSeq" id="XP_007780185.1">
    <property type="nucleotide sequence ID" value="XM_007781995.1"/>
</dbReference>
<dbReference type="AlphaFoldDB" id="R7YSP8"/>
<organism evidence="2 3">
    <name type="scientific">Coniosporium apollinis (strain CBS 100218)</name>
    <name type="common">Rock-inhabiting black yeast</name>
    <dbReference type="NCBI Taxonomy" id="1168221"/>
    <lineage>
        <taxon>Eukaryota</taxon>
        <taxon>Fungi</taxon>
        <taxon>Dikarya</taxon>
        <taxon>Ascomycota</taxon>
        <taxon>Pezizomycotina</taxon>
        <taxon>Dothideomycetes</taxon>
        <taxon>Dothideomycetes incertae sedis</taxon>
        <taxon>Coniosporium</taxon>
    </lineage>
</organism>
<dbReference type="STRING" id="1168221.R7YSP8"/>
<dbReference type="OrthoDB" id="4160836at2759"/>
<proteinExistence type="predicted"/>
<protein>
    <submittedName>
        <fullName evidence="2">Uncharacterized protein</fullName>
    </submittedName>
</protein>
<feature type="region of interest" description="Disordered" evidence="1">
    <location>
        <begin position="510"/>
        <end position="533"/>
    </location>
</feature>
<feature type="compositionally biased region" description="Polar residues" evidence="1">
    <location>
        <begin position="162"/>
        <end position="172"/>
    </location>
</feature>
<dbReference type="eggNOG" id="ENOG502S1V6">
    <property type="taxonomic scope" value="Eukaryota"/>
</dbReference>
<dbReference type="EMBL" id="JH767570">
    <property type="protein sequence ID" value="EON64868.1"/>
    <property type="molecule type" value="Genomic_DNA"/>
</dbReference>
<gene>
    <name evidence="2" type="ORF">W97_04102</name>
</gene>
<feature type="compositionally biased region" description="Polar residues" evidence="1">
    <location>
        <begin position="112"/>
        <end position="121"/>
    </location>
</feature>
<feature type="compositionally biased region" description="Polar residues" evidence="1">
    <location>
        <begin position="54"/>
        <end position="77"/>
    </location>
</feature>
<feature type="region of interest" description="Disordered" evidence="1">
    <location>
        <begin position="312"/>
        <end position="331"/>
    </location>
</feature>
<feature type="compositionally biased region" description="Basic residues" evidence="1">
    <location>
        <begin position="1"/>
        <end position="12"/>
    </location>
</feature>
<name>R7YSP8_CONA1</name>
<accession>R7YSP8</accession>